<organism evidence="2 4">
    <name type="scientific">Mycolicibacterium porcinum</name>
    <dbReference type="NCBI Taxonomy" id="39693"/>
    <lineage>
        <taxon>Bacteria</taxon>
        <taxon>Bacillati</taxon>
        <taxon>Actinomycetota</taxon>
        <taxon>Actinomycetes</taxon>
        <taxon>Mycobacteriales</taxon>
        <taxon>Mycobacteriaceae</taxon>
        <taxon>Mycolicibacterium</taxon>
    </lineage>
</organism>
<protein>
    <submittedName>
        <fullName evidence="2">Uncharacterized protein</fullName>
    </submittedName>
</protein>
<accession>A0AAW5T1P8</accession>
<evidence type="ECO:0000256" key="1">
    <source>
        <dbReference type="SAM" id="SignalP"/>
    </source>
</evidence>
<dbReference type="EMBL" id="JBDLOU010000031">
    <property type="protein sequence ID" value="MEX3739747.1"/>
    <property type="molecule type" value="Genomic_DNA"/>
</dbReference>
<dbReference type="EMBL" id="JACKVC010000012">
    <property type="protein sequence ID" value="MCV7388473.1"/>
    <property type="molecule type" value="Genomic_DNA"/>
</dbReference>
<dbReference type="Proteomes" id="UP001558474">
    <property type="component" value="Unassembled WGS sequence"/>
</dbReference>
<evidence type="ECO:0000313" key="5">
    <source>
        <dbReference type="Proteomes" id="UP001558474"/>
    </source>
</evidence>
<dbReference type="AlphaFoldDB" id="A0AAW5T1P8"/>
<name>A0AAW5T1P8_9MYCO</name>
<reference evidence="2" key="1">
    <citation type="submission" date="2020-07" db="EMBL/GenBank/DDBJ databases">
        <authorList>
            <person name="Pettersson B.M.F."/>
            <person name="Behra P.R.K."/>
            <person name="Ramesh M."/>
            <person name="Das S."/>
            <person name="Dasgupta S."/>
            <person name="Kirsebom L.A."/>
        </authorList>
    </citation>
    <scope>NUCLEOTIDE SEQUENCE</scope>
    <source>
        <strain evidence="2">DSM 44242</strain>
    </source>
</reference>
<reference evidence="3 5" key="3">
    <citation type="submission" date="2024-04" db="EMBL/GenBank/DDBJ databases">
        <title>Genomic Markers of Mycobacteria.</title>
        <authorList>
            <person name="Soliman M.S."/>
            <person name="Elkholy A."/>
            <person name="Soliman N.S."/>
            <person name="Abbas A."/>
            <person name="Khayrat S."/>
            <person name="Shawky S."/>
        </authorList>
    </citation>
    <scope>NUCLEOTIDE SEQUENCE [LARGE SCALE GENOMIC DNA]</scope>
    <source>
        <strain evidence="3 5">Egy-CU-AM5</strain>
    </source>
</reference>
<feature type="signal peptide" evidence="1">
    <location>
        <begin position="1"/>
        <end position="30"/>
    </location>
</feature>
<dbReference type="RefSeq" id="WP_081814370.1">
    <property type="nucleotide sequence ID" value="NZ_JACKVC010000012.1"/>
</dbReference>
<comment type="caution">
    <text evidence="2">The sequence shown here is derived from an EMBL/GenBank/DDBJ whole genome shotgun (WGS) entry which is preliminary data.</text>
</comment>
<keyword evidence="5" id="KW-1185">Reference proteome</keyword>
<feature type="chain" id="PRO_5043498876" evidence="1">
    <location>
        <begin position="31"/>
        <end position="83"/>
    </location>
</feature>
<sequence length="83" mass="8421">MNLKKAAGTALVAGALGIGSLGLGAGSAQADPGWGPNIPWIPGPGWVDWNPGPNLPPGQIKKWCPWQSPPGHWVGGPHGIPCT</sequence>
<keyword evidence="1" id="KW-0732">Signal</keyword>
<proteinExistence type="predicted"/>
<reference evidence="2" key="2">
    <citation type="journal article" date="2022" name="BMC Genomics">
        <title>Comparative genome analysis of mycobacteria focusing on tRNA and non-coding RNA.</title>
        <authorList>
            <person name="Behra P.R.K."/>
            <person name="Pettersson B.M.F."/>
            <person name="Ramesh M."/>
            <person name="Das S."/>
            <person name="Dasgupta S."/>
            <person name="Kirsebom L.A."/>
        </authorList>
    </citation>
    <scope>NUCLEOTIDE SEQUENCE</scope>
    <source>
        <strain evidence="2">DSM 44242</strain>
    </source>
</reference>
<evidence type="ECO:0000313" key="2">
    <source>
        <dbReference type="EMBL" id="MCV7388473.1"/>
    </source>
</evidence>
<evidence type="ECO:0000313" key="3">
    <source>
        <dbReference type="EMBL" id="MEX3739747.1"/>
    </source>
</evidence>
<dbReference type="Proteomes" id="UP001141659">
    <property type="component" value="Unassembled WGS sequence"/>
</dbReference>
<evidence type="ECO:0000313" key="4">
    <source>
        <dbReference type="Proteomes" id="UP001141659"/>
    </source>
</evidence>
<gene>
    <name evidence="3" type="ORF">ABFW12_16085</name>
    <name evidence="2" type="ORF">H5P34_10505</name>
</gene>